<comment type="caution">
    <text evidence="15">The sequence shown here is derived from an EMBL/GenBank/DDBJ whole genome shotgun (WGS) entry which is preliminary data.</text>
</comment>
<feature type="domain" description="Histidine kinase" evidence="13">
    <location>
        <begin position="239"/>
        <end position="438"/>
    </location>
</feature>
<evidence type="ECO:0000256" key="8">
    <source>
        <dbReference type="ARBA" id="ARBA00022777"/>
    </source>
</evidence>
<keyword evidence="10" id="KW-0902">Two-component regulatory system</keyword>
<dbReference type="InterPro" id="IPR005467">
    <property type="entry name" value="His_kinase_dom"/>
</dbReference>
<keyword evidence="6" id="KW-0808">Transferase</keyword>
<dbReference type="Pfam" id="PF00512">
    <property type="entry name" value="HisKA"/>
    <property type="match status" value="1"/>
</dbReference>
<dbReference type="GO" id="GO:0016301">
    <property type="term" value="F:kinase activity"/>
    <property type="evidence" value="ECO:0007669"/>
    <property type="project" value="UniProtKB-KW"/>
</dbReference>
<gene>
    <name evidence="15" type="ORF">KQJ23_22655</name>
</gene>
<evidence type="ECO:0000256" key="2">
    <source>
        <dbReference type="ARBA" id="ARBA00004651"/>
    </source>
</evidence>
<evidence type="ECO:0000256" key="10">
    <source>
        <dbReference type="ARBA" id="ARBA00023012"/>
    </source>
</evidence>
<keyword evidence="7" id="KW-0547">Nucleotide-binding</keyword>
<comment type="subcellular location">
    <subcellularLocation>
        <location evidence="2">Cell membrane</location>
        <topology evidence="2">Multi-pass membrane protein</topology>
    </subcellularLocation>
</comment>
<evidence type="ECO:0000313" key="16">
    <source>
        <dbReference type="Proteomes" id="UP000743001"/>
    </source>
</evidence>
<dbReference type="InterPro" id="IPR003661">
    <property type="entry name" value="HisK_dim/P_dom"/>
</dbReference>
<keyword evidence="9" id="KW-0067">ATP-binding</keyword>
<keyword evidence="4" id="KW-1003">Cell membrane</keyword>
<dbReference type="SMART" id="SM00388">
    <property type="entry name" value="HisKA"/>
    <property type="match status" value="1"/>
</dbReference>
<evidence type="ECO:0000256" key="4">
    <source>
        <dbReference type="ARBA" id="ARBA00022475"/>
    </source>
</evidence>
<evidence type="ECO:0000256" key="9">
    <source>
        <dbReference type="ARBA" id="ARBA00022840"/>
    </source>
</evidence>
<keyword evidence="12" id="KW-0812">Transmembrane</keyword>
<protein>
    <recommendedName>
        <fullName evidence="3">histidine kinase</fullName>
        <ecNumber evidence="3">2.7.13.3</ecNumber>
    </recommendedName>
</protein>
<organism evidence="15 16">
    <name type="scientific">Paenibacillus brevis</name>
    <dbReference type="NCBI Taxonomy" id="2841508"/>
    <lineage>
        <taxon>Bacteria</taxon>
        <taxon>Bacillati</taxon>
        <taxon>Bacillota</taxon>
        <taxon>Bacilli</taxon>
        <taxon>Bacillales</taxon>
        <taxon>Paenibacillaceae</taxon>
        <taxon>Paenibacillus</taxon>
    </lineage>
</organism>
<keyword evidence="16" id="KW-1185">Reference proteome</keyword>
<accession>A0ABS6FXD3</accession>
<dbReference type="CDD" id="cd00082">
    <property type="entry name" value="HisKA"/>
    <property type="match status" value="1"/>
</dbReference>
<evidence type="ECO:0000259" key="14">
    <source>
        <dbReference type="PROSITE" id="PS50885"/>
    </source>
</evidence>
<evidence type="ECO:0000256" key="1">
    <source>
        <dbReference type="ARBA" id="ARBA00000085"/>
    </source>
</evidence>
<keyword evidence="12" id="KW-1133">Transmembrane helix</keyword>
<dbReference type="EC" id="2.7.13.3" evidence="3"/>
<keyword evidence="8 15" id="KW-0418">Kinase</keyword>
<dbReference type="InterPro" id="IPR050398">
    <property type="entry name" value="HssS/ArlS-like"/>
</dbReference>
<dbReference type="Pfam" id="PF00672">
    <property type="entry name" value="HAMP"/>
    <property type="match status" value="1"/>
</dbReference>
<dbReference type="PROSITE" id="PS50109">
    <property type="entry name" value="HIS_KIN"/>
    <property type="match status" value="1"/>
</dbReference>
<feature type="transmembrane region" description="Helical" evidence="12">
    <location>
        <begin position="147"/>
        <end position="171"/>
    </location>
</feature>
<evidence type="ECO:0000256" key="3">
    <source>
        <dbReference type="ARBA" id="ARBA00012438"/>
    </source>
</evidence>
<proteinExistence type="predicted"/>
<keyword evidence="5" id="KW-0597">Phosphoprotein</keyword>
<dbReference type="PANTHER" id="PTHR45528:SF1">
    <property type="entry name" value="SENSOR HISTIDINE KINASE CPXA"/>
    <property type="match status" value="1"/>
</dbReference>
<name>A0ABS6FXD3_9BACL</name>
<dbReference type="Proteomes" id="UP000743001">
    <property type="component" value="Unassembled WGS sequence"/>
</dbReference>
<evidence type="ECO:0000256" key="5">
    <source>
        <dbReference type="ARBA" id="ARBA00022553"/>
    </source>
</evidence>
<dbReference type="CDD" id="cd06225">
    <property type="entry name" value="HAMP"/>
    <property type="match status" value="1"/>
</dbReference>
<dbReference type="InterPro" id="IPR003660">
    <property type="entry name" value="HAMP_dom"/>
</dbReference>
<reference evidence="15 16" key="1">
    <citation type="submission" date="2021-06" db="EMBL/GenBank/DDBJ databases">
        <authorList>
            <person name="Sun Q."/>
            <person name="Li D."/>
        </authorList>
    </citation>
    <scope>NUCLEOTIDE SEQUENCE [LARGE SCALE GENOMIC DNA]</scope>
    <source>
        <strain evidence="15 16">MSJ-6</strain>
    </source>
</reference>
<evidence type="ECO:0000256" key="12">
    <source>
        <dbReference type="SAM" id="Phobius"/>
    </source>
</evidence>
<keyword evidence="11 12" id="KW-0472">Membrane</keyword>
<evidence type="ECO:0000313" key="15">
    <source>
        <dbReference type="EMBL" id="MBU5674644.1"/>
    </source>
</evidence>
<feature type="domain" description="HAMP" evidence="14">
    <location>
        <begin position="172"/>
        <end position="224"/>
    </location>
</feature>
<evidence type="ECO:0000259" key="13">
    <source>
        <dbReference type="PROSITE" id="PS50109"/>
    </source>
</evidence>
<evidence type="ECO:0000256" key="6">
    <source>
        <dbReference type="ARBA" id="ARBA00022679"/>
    </source>
</evidence>
<dbReference type="RefSeq" id="WP_216481186.1">
    <property type="nucleotide sequence ID" value="NZ_JAHLQJ010000033.1"/>
</dbReference>
<dbReference type="EMBL" id="JAHLQJ010000033">
    <property type="protein sequence ID" value="MBU5674644.1"/>
    <property type="molecule type" value="Genomic_DNA"/>
</dbReference>
<sequence>MNKNFFIGRLKAKLIWALLLSLALAAGLFLLLQTASEGLLENYLIKTSFIKNQQSDALSAFQDFVAENRIATTDHEKMAAWVRNEKYVNVYLFKDNLLLFATDGYKAATQSREYLFNATINDQLIYNLEFSDTNARVYMEFFFEYKYYYIVTILNVAVSVLAFIVLILIFINQKTSYISRLEQEIKILEGGNLDYPISIRGNDELSSLAASINEMRRSFIERLNSENNAKVANRELVTAMSHDLRTPLTALLGYLDIIKYEKYKTREDLIKYIHNSRDKAYQIKQLSDKLFEYFTVFKTDEDDLELDAFNGNELIDQLIDEQLLILQNNGFQFHLDTFEQPFTIHVHLVSIRRVFDNIFSNIIKYGNKSIPVNIRSDISERLLSLTIENHINTDIKKEIGTGIGIKTCARIIEKHHGHFSISRTKEVFTVHISFTIQERLN</sequence>
<evidence type="ECO:0000256" key="7">
    <source>
        <dbReference type="ARBA" id="ARBA00022741"/>
    </source>
</evidence>
<evidence type="ECO:0000256" key="11">
    <source>
        <dbReference type="ARBA" id="ARBA00023136"/>
    </source>
</evidence>
<comment type="catalytic activity">
    <reaction evidence="1">
        <text>ATP + protein L-histidine = ADP + protein N-phospho-L-histidine.</text>
        <dbReference type="EC" id="2.7.13.3"/>
    </reaction>
</comment>
<dbReference type="PANTHER" id="PTHR45528">
    <property type="entry name" value="SENSOR HISTIDINE KINASE CPXA"/>
    <property type="match status" value="1"/>
</dbReference>
<dbReference type="PROSITE" id="PS50885">
    <property type="entry name" value="HAMP"/>
    <property type="match status" value="1"/>
</dbReference>